<dbReference type="NCBIfam" id="NF005732">
    <property type="entry name" value="PRK07550.1"/>
    <property type="match status" value="1"/>
</dbReference>
<keyword evidence="6" id="KW-0663">Pyridoxal phosphate</keyword>
<evidence type="ECO:0000313" key="9">
    <source>
        <dbReference type="EMBL" id="MCB4822800.1"/>
    </source>
</evidence>
<dbReference type="InterPro" id="IPR015421">
    <property type="entry name" value="PyrdxlP-dep_Trfase_major"/>
</dbReference>
<comment type="catalytic activity">
    <reaction evidence="7">
        <text>L-aspartate + 2-oxoglutarate = oxaloacetate + L-glutamate</text>
        <dbReference type="Rhea" id="RHEA:21824"/>
        <dbReference type="ChEBI" id="CHEBI:16452"/>
        <dbReference type="ChEBI" id="CHEBI:16810"/>
        <dbReference type="ChEBI" id="CHEBI:29985"/>
        <dbReference type="ChEBI" id="CHEBI:29991"/>
        <dbReference type="EC" id="2.6.1.1"/>
    </reaction>
</comment>
<comment type="cofactor">
    <cofactor evidence="1">
        <name>pyridoxal 5'-phosphate</name>
        <dbReference type="ChEBI" id="CHEBI:597326"/>
    </cofactor>
</comment>
<dbReference type="CDD" id="cd00609">
    <property type="entry name" value="AAT_like"/>
    <property type="match status" value="1"/>
</dbReference>
<evidence type="ECO:0000256" key="5">
    <source>
        <dbReference type="ARBA" id="ARBA00022679"/>
    </source>
</evidence>
<comment type="similarity">
    <text evidence="2">Belongs to the class-I pyridoxal-phosphate-dependent aminotransferase family.</text>
</comment>
<dbReference type="SUPFAM" id="SSF53383">
    <property type="entry name" value="PLP-dependent transferases"/>
    <property type="match status" value="1"/>
</dbReference>
<dbReference type="Gene3D" id="3.40.640.10">
    <property type="entry name" value="Type I PLP-dependent aspartate aminotransferase-like (Major domain)"/>
    <property type="match status" value="1"/>
</dbReference>
<feature type="domain" description="Aminotransferase class I/classII large" evidence="8">
    <location>
        <begin position="36"/>
        <end position="376"/>
    </location>
</feature>
<dbReference type="GO" id="GO:0030170">
    <property type="term" value="F:pyridoxal phosphate binding"/>
    <property type="evidence" value="ECO:0007669"/>
    <property type="project" value="InterPro"/>
</dbReference>
<protein>
    <recommendedName>
        <fullName evidence="3">aspartate transaminase</fullName>
        <ecNumber evidence="3">2.6.1.1</ecNumber>
    </recommendedName>
</protein>
<evidence type="ECO:0000256" key="3">
    <source>
        <dbReference type="ARBA" id="ARBA00012753"/>
    </source>
</evidence>
<dbReference type="AlphaFoldDB" id="A0A9X1IGT7"/>
<evidence type="ECO:0000256" key="6">
    <source>
        <dbReference type="ARBA" id="ARBA00022898"/>
    </source>
</evidence>
<dbReference type="EMBL" id="JAJAQI010000019">
    <property type="protein sequence ID" value="MCB4822800.1"/>
    <property type="molecule type" value="Genomic_DNA"/>
</dbReference>
<evidence type="ECO:0000256" key="4">
    <source>
        <dbReference type="ARBA" id="ARBA00022576"/>
    </source>
</evidence>
<dbReference type="EC" id="2.6.1.1" evidence="3"/>
<evidence type="ECO:0000313" key="10">
    <source>
        <dbReference type="Proteomes" id="UP001139311"/>
    </source>
</evidence>
<keyword evidence="4 9" id="KW-0032">Aminotransferase</keyword>
<dbReference type="InterPro" id="IPR050596">
    <property type="entry name" value="AspAT/PAT-like"/>
</dbReference>
<comment type="caution">
    <text evidence="9">The sequence shown here is derived from an EMBL/GenBank/DDBJ whole genome shotgun (WGS) entry which is preliminary data.</text>
</comment>
<sequence length="391" mass="41078">MPDLPLLSPRIRATDSPPIPVARTWAARYAGGAGPMIDLTQAVPGYSPHHDLLAKLAEAGGSRAAAGYGPIDGDTALREALAADAAAFYGAGIGAADVAITAGCNLAFSMTMAVIAAGGPGGVILPTPWYFNHRMALEMQGIPAIPLPCRAEDGFIPDPARLAPLLAAGARALVLVSPNNPTGAIYPPEVIEACAALCRRHGAWLVLDETYRDFLPAASTPPHRLFQDPAWRDGLVHLYSFSKAYCVPGHRVGAILAGPAFRAELMKALDTWQICAPRPAQAALAWAVPALATWRAGNRDLMAERAAGFRAVVAQLPGWRLDALGAYFAYLRVPEDGPDAMTVAECLAAERGLLGLPGPFFGPGQERHLRLAFANAGLEAIAQVPGRLADR</sequence>
<evidence type="ECO:0000256" key="2">
    <source>
        <dbReference type="ARBA" id="ARBA00007441"/>
    </source>
</evidence>
<name>A0A9X1IGT7_9PROT</name>
<reference evidence="9" key="1">
    <citation type="submission" date="2021-10" db="EMBL/GenBank/DDBJ databases">
        <title>Roseicella aerolatum sp. nov., isolated from aerosols of e-waste dismantling site.</title>
        <authorList>
            <person name="Qin T."/>
        </authorList>
    </citation>
    <scope>NUCLEOTIDE SEQUENCE</scope>
    <source>
        <strain evidence="9">GB24</strain>
    </source>
</reference>
<keyword evidence="5" id="KW-0808">Transferase</keyword>
<dbReference type="InterPro" id="IPR015424">
    <property type="entry name" value="PyrdxlP-dep_Trfase"/>
</dbReference>
<accession>A0A9X1IGT7</accession>
<dbReference type="InterPro" id="IPR004839">
    <property type="entry name" value="Aminotransferase_I/II_large"/>
</dbReference>
<dbReference type="PANTHER" id="PTHR46383">
    <property type="entry name" value="ASPARTATE AMINOTRANSFERASE"/>
    <property type="match status" value="1"/>
</dbReference>
<gene>
    <name evidence="9" type="ORF">LHA35_13765</name>
</gene>
<dbReference type="GO" id="GO:0004069">
    <property type="term" value="F:L-aspartate:2-oxoglutarate aminotransferase activity"/>
    <property type="evidence" value="ECO:0007669"/>
    <property type="project" value="UniProtKB-EC"/>
</dbReference>
<organism evidence="9 10">
    <name type="scientific">Roseicella aerolata</name>
    <dbReference type="NCBI Taxonomy" id="2883479"/>
    <lineage>
        <taxon>Bacteria</taxon>
        <taxon>Pseudomonadati</taxon>
        <taxon>Pseudomonadota</taxon>
        <taxon>Alphaproteobacteria</taxon>
        <taxon>Acetobacterales</taxon>
        <taxon>Roseomonadaceae</taxon>
        <taxon>Roseicella</taxon>
    </lineage>
</organism>
<evidence type="ECO:0000259" key="8">
    <source>
        <dbReference type="Pfam" id="PF00155"/>
    </source>
</evidence>
<evidence type="ECO:0000256" key="7">
    <source>
        <dbReference type="ARBA" id="ARBA00049185"/>
    </source>
</evidence>
<dbReference type="PANTHER" id="PTHR46383:SF1">
    <property type="entry name" value="ASPARTATE AMINOTRANSFERASE"/>
    <property type="match status" value="1"/>
</dbReference>
<dbReference type="GO" id="GO:0006520">
    <property type="term" value="P:amino acid metabolic process"/>
    <property type="evidence" value="ECO:0007669"/>
    <property type="project" value="InterPro"/>
</dbReference>
<evidence type="ECO:0000256" key="1">
    <source>
        <dbReference type="ARBA" id="ARBA00001933"/>
    </source>
</evidence>
<dbReference type="RefSeq" id="WP_226608849.1">
    <property type="nucleotide sequence ID" value="NZ_JAJAQI010000019.1"/>
</dbReference>
<proteinExistence type="inferred from homology"/>
<dbReference type="Pfam" id="PF00155">
    <property type="entry name" value="Aminotran_1_2"/>
    <property type="match status" value="1"/>
</dbReference>
<dbReference type="Proteomes" id="UP001139311">
    <property type="component" value="Unassembled WGS sequence"/>
</dbReference>
<keyword evidence="10" id="KW-1185">Reference proteome</keyword>